<comment type="similarity">
    <text evidence="3">Belongs to the EFG1 family.</text>
</comment>
<comment type="function">
    <text evidence="1">Involved in rRNA processing.</text>
</comment>
<feature type="region of interest" description="Disordered" evidence="9">
    <location>
        <begin position="53"/>
        <end position="74"/>
    </location>
</feature>
<dbReference type="STRING" id="1284197.S8C999"/>
<evidence type="ECO:0000256" key="8">
    <source>
        <dbReference type="ARBA" id="ARBA00023242"/>
    </source>
</evidence>
<dbReference type="EMBL" id="AQGS01000054">
    <property type="protein sequence ID" value="EPS44282.1"/>
    <property type="molecule type" value="Genomic_DNA"/>
</dbReference>
<evidence type="ECO:0000256" key="3">
    <source>
        <dbReference type="ARBA" id="ARBA00006916"/>
    </source>
</evidence>
<dbReference type="Proteomes" id="UP000015100">
    <property type="component" value="Unassembled WGS sequence"/>
</dbReference>
<dbReference type="PANTHER" id="PTHR33911">
    <property type="entry name" value="RRNA-PROCESSING PROTEIN EFG1"/>
    <property type="match status" value="1"/>
</dbReference>
<reference evidence="11" key="2">
    <citation type="submission" date="2013-04" db="EMBL/GenBank/DDBJ databases">
        <title>Genomic mechanisms accounting for the adaptation to parasitism in nematode-trapping fungi.</title>
        <authorList>
            <person name="Ahren D.G."/>
        </authorList>
    </citation>
    <scope>NUCLEOTIDE SEQUENCE [LARGE SCALE GENOMIC DNA]</scope>
    <source>
        <strain evidence="11">CBS 200.50</strain>
    </source>
</reference>
<dbReference type="eggNOG" id="KOG4484">
    <property type="taxonomic scope" value="Eukaryota"/>
</dbReference>
<dbReference type="GO" id="GO:0000462">
    <property type="term" value="P:maturation of SSU-rRNA from tricistronic rRNA transcript (SSU-rRNA, 5.8S rRNA, LSU-rRNA)"/>
    <property type="evidence" value="ECO:0007669"/>
    <property type="project" value="TreeGrafter"/>
</dbReference>
<evidence type="ECO:0000256" key="1">
    <source>
        <dbReference type="ARBA" id="ARBA00002773"/>
    </source>
</evidence>
<organism evidence="10 11">
    <name type="scientific">Dactylellina haptotyla (strain CBS 200.50)</name>
    <name type="common">Nematode-trapping fungus</name>
    <name type="synonym">Monacrosporium haptotylum</name>
    <dbReference type="NCBI Taxonomy" id="1284197"/>
    <lineage>
        <taxon>Eukaryota</taxon>
        <taxon>Fungi</taxon>
        <taxon>Dikarya</taxon>
        <taxon>Ascomycota</taxon>
        <taxon>Pezizomycotina</taxon>
        <taxon>Orbiliomycetes</taxon>
        <taxon>Orbiliales</taxon>
        <taxon>Orbiliaceae</taxon>
        <taxon>Dactylellina</taxon>
    </lineage>
</organism>
<dbReference type="HOGENOM" id="CLU_088629_0_0_1"/>
<proteinExistence type="inferred from homology"/>
<feature type="compositionally biased region" description="Basic residues" evidence="9">
    <location>
        <begin position="18"/>
        <end position="27"/>
    </location>
</feature>
<evidence type="ECO:0000313" key="11">
    <source>
        <dbReference type="Proteomes" id="UP000015100"/>
    </source>
</evidence>
<dbReference type="InterPro" id="IPR050786">
    <property type="entry name" value="EFG1_rRNA-proc"/>
</dbReference>
<feature type="region of interest" description="Disordered" evidence="9">
    <location>
        <begin position="179"/>
        <end position="254"/>
    </location>
</feature>
<comment type="caution">
    <text evidence="10">The sequence shown here is derived from an EMBL/GenBank/DDBJ whole genome shotgun (WGS) entry which is preliminary data.</text>
</comment>
<feature type="compositionally biased region" description="Polar residues" evidence="9">
    <location>
        <begin position="53"/>
        <end position="62"/>
    </location>
</feature>
<sequence>MSSTTDIHPSRISNIPAVKRKKKKPKVPKPQPASSSLTRAQLRKKIRDLSRLLNASSNSTTAAGGERTKASKLSATTRIDHERALAAYKLELSSQQLTSKRSTLEKRYHKVRFFERRKATRALSRLTKQLAALSSSDITEETESLRNQIHQAEIDLNYIMHYPALDKYISLYKSGEDKDTNKKRERIRKDIEKRMEDGTLEKGDALAAANAAEGFGGGPEKNIKKKKSQQSKGKPSADEMQDDEDRASDGGFFE</sequence>
<dbReference type="AlphaFoldDB" id="S8C999"/>
<feature type="compositionally biased region" description="Basic and acidic residues" evidence="9">
    <location>
        <begin position="179"/>
        <end position="204"/>
    </location>
</feature>
<keyword evidence="7" id="KW-0175">Coiled coil</keyword>
<dbReference type="Pfam" id="PF10153">
    <property type="entry name" value="Efg1"/>
    <property type="match status" value="1"/>
</dbReference>
<feature type="region of interest" description="Disordered" evidence="9">
    <location>
        <begin position="1"/>
        <end position="41"/>
    </location>
</feature>
<name>S8C999_DACHA</name>
<dbReference type="PANTHER" id="PTHR33911:SF1">
    <property type="entry name" value="RRNA-PROCESSING PROTEIN EFG1"/>
    <property type="match status" value="1"/>
</dbReference>
<keyword evidence="6" id="KW-0698">rRNA processing</keyword>
<dbReference type="OrthoDB" id="47732at2759"/>
<evidence type="ECO:0000256" key="5">
    <source>
        <dbReference type="ARBA" id="ARBA00019827"/>
    </source>
</evidence>
<comment type="subcellular location">
    <subcellularLocation>
        <location evidence="2">Nucleus</location>
        <location evidence="2">Nucleolus</location>
    </subcellularLocation>
</comment>
<gene>
    <name evidence="10" type="ORF">H072_1722</name>
</gene>
<evidence type="ECO:0000256" key="2">
    <source>
        <dbReference type="ARBA" id="ARBA00004604"/>
    </source>
</evidence>
<dbReference type="GO" id="GO:0030688">
    <property type="term" value="C:preribosome, small subunit precursor"/>
    <property type="evidence" value="ECO:0007669"/>
    <property type="project" value="TreeGrafter"/>
</dbReference>
<protein>
    <recommendedName>
        <fullName evidence="4">rRNA-processing protein EFG1</fullName>
    </recommendedName>
    <alternativeName>
        <fullName evidence="5">rRNA-processing protein efg1</fullName>
    </alternativeName>
</protein>
<keyword evidence="11" id="KW-1185">Reference proteome</keyword>
<evidence type="ECO:0000256" key="9">
    <source>
        <dbReference type="SAM" id="MobiDB-lite"/>
    </source>
</evidence>
<dbReference type="GO" id="GO:0005730">
    <property type="term" value="C:nucleolus"/>
    <property type="evidence" value="ECO:0007669"/>
    <property type="project" value="UniProtKB-SubCell"/>
</dbReference>
<evidence type="ECO:0000256" key="4">
    <source>
        <dbReference type="ARBA" id="ARBA00018689"/>
    </source>
</evidence>
<accession>S8C999</accession>
<reference evidence="10 11" key="1">
    <citation type="journal article" date="2013" name="PLoS Genet.">
        <title>Genomic mechanisms accounting for the adaptation to parasitism in nematode-trapping fungi.</title>
        <authorList>
            <person name="Meerupati T."/>
            <person name="Andersson K.M."/>
            <person name="Friman E."/>
            <person name="Kumar D."/>
            <person name="Tunlid A."/>
            <person name="Ahren D."/>
        </authorList>
    </citation>
    <scope>NUCLEOTIDE SEQUENCE [LARGE SCALE GENOMIC DNA]</scope>
    <source>
        <strain evidence="10 11">CBS 200.50</strain>
    </source>
</reference>
<feature type="compositionally biased region" description="Polar residues" evidence="9">
    <location>
        <begin position="1"/>
        <end position="13"/>
    </location>
</feature>
<dbReference type="InterPro" id="IPR019310">
    <property type="entry name" value="Efg1"/>
</dbReference>
<evidence type="ECO:0000256" key="6">
    <source>
        <dbReference type="ARBA" id="ARBA00022552"/>
    </source>
</evidence>
<dbReference type="OMA" id="KCMEEGT"/>
<evidence type="ECO:0000256" key="7">
    <source>
        <dbReference type="ARBA" id="ARBA00023054"/>
    </source>
</evidence>
<keyword evidence="8" id="KW-0539">Nucleus</keyword>
<evidence type="ECO:0000313" key="10">
    <source>
        <dbReference type="EMBL" id="EPS44282.1"/>
    </source>
</evidence>